<dbReference type="STRING" id="1408157.A0A1J7JXZ0"/>
<dbReference type="PANTHER" id="PTHR36847">
    <property type="entry name" value="AMIDOLIGASE ENZYME"/>
    <property type="match status" value="1"/>
</dbReference>
<dbReference type="EMBL" id="KV875093">
    <property type="protein sequence ID" value="OIW34292.1"/>
    <property type="molecule type" value="Genomic_DNA"/>
</dbReference>
<sequence>MDNTTHADKRARLNKTDQYRIGLEIEGIFVPPYKIMAQTHTERAEHLACSLASYHNSKTHEDSTIARMRVQPGFGDPVNSPDDESNDYTLWDIKLESTILPISATECGLEIVSPILSFDDSGAWRTHVSTVFDLFNEQCRIKPNENCGFHVHLSLADRVWQLDELKQICIAILHFDQAFIGLLPARRRKSRYCKSNYHNSAMKKLTPDER</sequence>
<organism evidence="1 2">
    <name type="scientific">Coniochaeta ligniaria NRRL 30616</name>
    <dbReference type="NCBI Taxonomy" id="1408157"/>
    <lineage>
        <taxon>Eukaryota</taxon>
        <taxon>Fungi</taxon>
        <taxon>Dikarya</taxon>
        <taxon>Ascomycota</taxon>
        <taxon>Pezizomycotina</taxon>
        <taxon>Sordariomycetes</taxon>
        <taxon>Sordariomycetidae</taxon>
        <taxon>Coniochaetales</taxon>
        <taxon>Coniochaetaceae</taxon>
        <taxon>Coniochaeta</taxon>
    </lineage>
</organism>
<reference evidence="1 2" key="1">
    <citation type="submission" date="2016-10" db="EMBL/GenBank/DDBJ databases">
        <title>Draft genome sequence of Coniochaeta ligniaria NRRL30616, a lignocellulolytic fungus for bioabatement of inhibitors in plant biomass hydrolysates.</title>
        <authorList>
            <consortium name="DOE Joint Genome Institute"/>
            <person name="Jimenez D.J."/>
            <person name="Hector R.E."/>
            <person name="Riley R."/>
            <person name="Sun H."/>
            <person name="Grigoriev I.V."/>
            <person name="Van Elsas J.D."/>
            <person name="Nichols N.N."/>
        </authorList>
    </citation>
    <scope>NUCLEOTIDE SEQUENCE [LARGE SCALE GENOMIC DNA]</scope>
    <source>
        <strain evidence="1 2">NRRL 30616</strain>
    </source>
</reference>
<dbReference type="PANTHER" id="PTHR36847:SF1">
    <property type="entry name" value="AMIDOLIGASE ENZYME"/>
    <property type="match status" value="1"/>
</dbReference>
<protein>
    <recommendedName>
        <fullName evidence="3">Amidoligase enzyme</fullName>
    </recommendedName>
</protein>
<dbReference type="AlphaFoldDB" id="A0A1J7JXZ0"/>
<dbReference type="InterPro" id="IPR022025">
    <property type="entry name" value="Amidoligase_2"/>
</dbReference>
<dbReference type="Proteomes" id="UP000182658">
    <property type="component" value="Unassembled WGS sequence"/>
</dbReference>
<dbReference type="OrthoDB" id="5291055at2759"/>
<accession>A0A1J7JXZ0</accession>
<name>A0A1J7JXZ0_9PEZI</name>
<evidence type="ECO:0008006" key="3">
    <source>
        <dbReference type="Google" id="ProtNLM"/>
    </source>
</evidence>
<dbReference type="Pfam" id="PF12224">
    <property type="entry name" value="Amidoligase_2"/>
    <property type="match status" value="1"/>
</dbReference>
<keyword evidence="2" id="KW-1185">Reference proteome</keyword>
<dbReference type="InParanoid" id="A0A1J7JXZ0"/>
<evidence type="ECO:0000313" key="2">
    <source>
        <dbReference type="Proteomes" id="UP000182658"/>
    </source>
</evidence>
<evidence type="ECO:0000313" key="1">
    <source>
        <dbReference type="EMBL" id="OIW34292.1"/>
    </source>
</evidence>
<proteinExistence type="predicted"/>
<gene>
    <name evidence="1" type="ORF">CONLIGDRAFT_675288</name>
</gene>